<gene>
    <name evidence="1" type="ORF">L1049_023150</name>
</gene>
<proteinExistence type="predicted"/>
<comment type="caution">
    <text evidence="1">The sequence shown here is derived from an EMBL/GenBank/DDBJ whole genome shotgun (WGS) entry which is preliminary data.</text>
</comment>
<accession>A0AAP0RDK6</accession>
<dbReference type="GO" id="GO:0003723">
    <property type="term" value="F:RNA binding"/>
    <property type="evidence" value="ECO:0007669"/>
    <property type="project" value="InterPro"/>
</dbReference>
<dbReference type="PANTHER" id="PTHR47926:SF400">
    <property type="entry name" value="PENTACOTRIPEPTIDE-REPEAT REGION OF PRORP DOMAIN-CONTAINING PROTEIN"/>
    <property type="match status" value="1"/>
</dbReference>
<dbReference type="EMBL" id="JBBPBK010000011">
    <property type="protein sequence ID" value="KAK9275877.1"/>
    <property type="molecule type" value="Genomic_DNA"/>
</dbReference>
<dbReference type="InterPro" id="IPR046960">
    <property type="entry name" value="PPR_At4g14850-like_plant"/>
</dbReference>
<dbReference type="InterPro" id="IPR046848">
    <property type="entry name" value="E_motif"/>
</dbReference>
<dbReference type="Gene3D" id="1.25.40.10">
    <property type="entry name" value="Tetratricopeptide repeat domain"/>
    <property type="match status" value="1"/>
</dbReference>
<dbReference type="Pfam" id="PF20431">
    <property type="entry name" value="E_motif"/>
    <property type="match status" value="1"/>
</dbReference>
<dbReference type="PANTHER" id="PTHR47926">
    <property type="entry name" value="PENTATRICOPEPTIDE REPEAT-CONTAINING PROTEIN"/>
    <property type="match status" value="1"/>
</dbReference>
<sequence length="114" mass="12858">MGRAGMLNEAFELIKSMPMEPNDVLWRSLLSACKVHHDLKIGELAAKNLFQSNSHNASDYVVLSNMYAQAQRWEDVAMVRTELAHRGLAQTSGFSLVEVKRKVCMSDNIPSKHR</sequence>
<dbReference type="InterPro" id="IPR011990">
    <property type="entry name" value="TPR-like_helical_dom_sf"/>
</dbReference>
<evidence type="ECO:0000313" key="1">
    <source>
        <dbReference type="EMBL" id="KAK9275877.1"/>
    </source>
</evidence>
<name>A0AAP0RDK6_LIQFO</name>
<evidence type="ECO:0008006" key="3">
    <source>
        <dbReference type="Google" id="ProtNLM"/>
    </source>
</evidence>
<evidence type="ECO:0000313" key="2">
    <source>
        <dbReference type="Proteomes" id="UP001415857"/>
    </source>
</evidence>
<organism evidence="1 2">
    <name type="scientific">Liquidambar formosana</name>
    <name type="common">Formosan gum</name>
    <dbReference type="NCBI Taxonomy" id="63359"/>
    <lineage>
        <taxon>Eukaryota</taxon>
        <taxon>Viridiplantae</taxon>
        <taxon>Streptophyta</taxon>
        <taxon>Embryophyta</taxon>
        <taxon>Tracheophyta</taxon>
        <taxon>Spermatophyta</taxon>
        <taxon>Magnoliopsida</taxon>
        <taxon>eudicotyledons</taxon>
        <taxon>Gunneridae</taxon>
        <taxon>Pentapetalae</taxon>
        <taxon>Saxifragales</taxon>
        <taxon>Altingiaceae</taxon>
        <taxon>Liquidambar</taxon>
    </lineage>
</organism>
<dbReference type="Proteomes" id="UP001415857">
    <property type="component" value="Unassembled WGS sequence"/>
</dbReference>
<keyword evidence="2" id="KW-1185">Reference proteome</keyword>
<protein>
    <recommendedName>
        <fullName evidence="3">Pentatricopeptide repeat-containing protein</fullName>
    </recommendedName>
</protein>
<reference evidence="1 2" key="1">
    <citation type="journal article" date="2024" name="Plant J.">
        <title>Genome sequences and population genomics reveal climatic adaptation and genomic divergence between two closely related sweetgum species.</title>
        <authorList>
            <person name="Xu W.Q."/>
            <person name="Ren C.Q."/>
            <person name="Zhang X.Y."/>
            <person name="Comes H.P."/>
            <person name="Liu X.H."/>
            <person name="Li Y.G."/>
            <person name="Kettle C.J."/>
            <person name="Jalonen R."/>
            <person name="Gaisberger H."/>
            <person name="Ma Y.Z."/>
            <person name="Qiu Y.X."/>
        </authorList>
    </citation>
    <scope>NUCLEOTIDE SEQUENCE [LARGE SCALE GENOMIC DNA]</scope>
    <source>
        <strain evidence="1">Hangzhou</strain>
    </source>
</reference>
<dbReference type="GO" id="GO:0009451">
    <property type="term" value="P:RNA modification"/>
    <property type="evidence" value="ECO:0007669"/>
    <property type="project" value="InterPro"/>
</dbReference>
<dbReference type="AlphaFoldDB" id="A0AAP0RDK6"/>